<dbReference type="Gene3D" id="3.40.109.10">
    <property type="entry name" value="NADH Oxidase"/>
    <property type="match status" value="1"/>
</dbReference>
<dbReference type="EMBL" id="UINC01024890">
    <property type="protein sequence ID" value="SVA99438.1"/>
    <property type="molecule type" value="Genomic_DNA"/>
</dbReference>
<reference evidence="4" key="1">
    <citation type="submission" date="2018-05" db="EMBL/GenBank/DDBJ databases">
        <authorList>
            <person name="Lanie J.A."/>
            <person name="Ng W.-L."/>
            <person name="Kazmierczak K.M."/>
            <person name="Andrzejewski T.M."/>
            <person name="Davidsen T.M."/>
            <person name="Wayne K.J."/>
            <person name="Tettelin H."/>
            <person name="Glass J.I."/>
            <person name="Rusch D."/>
            <person name="Podicherti R."/>
            <person name="Tsui H.-C.T."/>
            <person name="Winkler M.E."/>
        </authorList>
    </citation>
    <scope>NUCLEOTIDE SEQUENCE</scope>
</reference>
<feature type="domain" description="Nitroreductase" evidence="3">
    <location>
        <begin position="72"/>
        <end position="158"/>
    </location>
</feature>
<evidence type="ECO:0000313" key="4">
    <source>
        <dbReference type="EMBL" id="SVA99438.1"/>
    </source>
</evidence>
<sequence length="197" mass="21899">MKKTAEAKYPISDLISRRWSPRVFDPDKHVDIEDVGSLFEAARWAPSCGNEQSWRFIVGVNFDKTHEMIVDTLSDGNKKWAGNCPLLFIALANQPDHGGKPFVHSEHDLGLALQNLLLQAIDLGMYAHLMAGFSPEKARKAFEVPEGNRPLTAGAVGYYGDANKAAVDLKQKDEGLRSRKDFDQFVFSGRWGIPLGI</sequence>
<proteinExistence type="inferred from homology"/>
<organism evidence="4">
    <name type="scientific">marine metagenome</name>
    <dbReference type="NCBI Taxonomy" id="408172"/>
    <lineage>
        <taxon>unclassified sequences</taxon>
        <taxon>metagenomes</taxon>
        <taxon>ecological metagenomes</taxon>
    </lineage>
</organism>
<evidence type="ECO:0000256" key="2">
    <source>
        <dbReference type="ARBA" id="ARBA00023002"/>
    </source>
</evidence>
<dbReference type="PANTHER" id="PTHR43673:SF10">
    <property type="entry name" value="NADH DEHYDROGENASE_NAD(P)H NITROREDUCTASE XCC3605-RELATED"/>
    <property type="match status" value="1"/>
</dbReference>
<comment type="similarity">
    <text evidence="1">Belongs to the nitroreductase family.</text>
</comment>
<dbReference type="InterPro" id="IPR029479">
    <property type="entry name" value="Nitroreductase"/>
</dbReference>
<evidence type="ECO:0000256" key="1">
    <source>
        <dbReference type="ARBA" id="ARBA00007118"/>
    </source>
</evidence>
<dbReference type="AlphaFoldDB" id="A0A382AD14"/>
<feature type="domain" description="Nitroreductase" evidence="3">
    <location>
        <begin position="15"/>
        <end position="58"/>
    </location>
</feature>
<dbReference type="InterPro" id="IPR000415">
    <property type="entry name" value="Nitroreductase-like"/>
</dbReference>
<dbReference type="PANTHER" id="PTHR43673">
    <property type="entry name" value="NAD(P)H NITROREDUCTASE YDGI-RELATED"/>
    <property type="match status" value="1"/>
</dbReference>
<accession>A0A382AD14</accession>
<dbReference type="SUPFAM" id="SSF55469">
    <property type="entry name" value="FMN-dependent nitroreductase-like"/>
    <property type="match status" value="1"/>
</dbReference>
<dbReference type="GO" id="GO:0016491">
    <property type="term" value="F:oxidoreductase activity"/>
    <property type="evidence" value="ECO:0007669"/>
    <property type="project" value="UniProtKB-KW"/>
</dbReference>
<dbReference type="Pfam" id="PF00881">
    <property type="entry name" value="Nitroreductase"/>
    <property type="match status" value="2"/>
</dbReference>
<gene>
    <name evidence="4" type="ORF">METZ01_LOCUS152292</name>
</gene>
<evidence type="ECO:0000259" key="3">
    <source>
        <dbReference type="Pfam" id="PF00881"/>
    </source>
</evidence>
<keyword evidence="2" id="KW-0560">Oxidoreductase</keyword>
<protein>
    <recommendedName>
        <fullName evidence="3">Nitroreductase domain-containing protein</fullName>
    </recommendedName>
</protein>
<name>A0A382AD14_9ZZZZ</name>
<dbReference type="CDD" id="cd02138">
    <property type="entry name" value="TdsD-like"/>
    <property type="match status" value="1"/>
</dbReference>